<evidence type="ECO:0000313" key="3">
    <source>
        <dbReference type="EMBL" id="WAR03812.1"/>
    </source>
</evidence>
<feature type="coiled-coil region" evidence="1">
    <location>
        <begin position="400"/>
        <end position="498"/>
    </location>
</feature>
<dbReference type="EMBL" id="CP111015">
    <property type="protein sequence ID" value="WAR03812.1"/>
    <property type="molecule type" value="Genomic_DNA"/>
</dbReference>
<feature type="coiled-coil region" evidence="1">
    <location>
        <begin position="320"/>
        <end position="357"/>
    </location>
</feature>
<sequence>MDDTFADESGIPALSNADDIPVHSTPIKGGKVPLPSTKNVMRALMSKHANRDDYEESLQAIHDPDRIRGHPNREHQQYSGKPQLVERRNDQDLSFIDNLRPSTQEHPSTKAFHHERQAMSDLAKNKVQSQHVRDSENKGAKNIFKSSLKYTDGLFSVPNVENSDNIAFSSSRHRDRSVDDNDKQGSKSIRSEDNTPSSRLSSGRHEEINVQTKARISTEFLESPKSSSPKSQTRLLNKTKETERDAQGGRKHKEVISGTPEMKRPTIHSPRAQRNTNKSLSKQNTSLCELENMTLQKQRAEIQLLVGELRDRDRELSDMMAAHQQQLTAWEQDRARLTSLDKKCAQYEEDLRSKTDQLRDYISSIRALKTREVDTLEQMESLRGDVSALENQNSLCRAHNTKLKERMSSLEKSLKDMTVAHNQLQTKEQELSTTLRTKEKDISSATSQMKELSERLRQLDLRCKECQDRELEKKRQEVVRLAEENRSARQQLALVQKEAGMMERCKDELIESIKVKQERTDSQLKNYRQLYERQLNEVASLQLQLDTTKEARQQSNQLDTTKETCQHSNQQVNSSNSYQGKNSQMSEYSWERQPGNQHSSQAAYQHKYRESDTHSSGYQSQIIENQTGSNHSHGGTNNKYHGRNQSTGSDHLAESRQAGVPQKFYKQMDSNHTGYPSHIQGIQTQGSRPQSLVSDGEDSRRLSDMDSLRSSRRLSDLEDNICSGRLSFEKNFRCAIQKPAQISPQNSRPETVLNGSYEQSEGPSQQTRFHHQRGNSPRDKTSSNIQEERRKKSSDLSSEQNFQFSSVPNSRSTYCVSPVRSEGYVVIETEVRFHQNTGNATNSSKTKEGANSRLQDESNYCQSTMPNGAHYNVQENTKSEQSDSCVSTVDSKTIGPDKPNYGQDSTAQGSADTELERPYTFENKLTSFLEDLDDIDDSIWNDKPINIEISTISQGDSSPASKLRKLLVESQQMINNLERSAESPARNGEGRGSQQDS</sequence>
<reference evidence="3" key="1">
    <citation type="submission" date="2022-11" db="EMBL/GenBank/DDBJ databases">
        <title>Centuries of genome instability and evolution in soft-shell clam transmissible cancer (bioRxiv).</title>
        <authorList>
            <person name="Hart S.F.M."/>
            <person name="Yonemitsu M.A."/>
            <person name="Giersch R.M."/>
            <person name="Beal B.F."/>
            <person name="Arriagada G."/>
            <person name="Davis B.W."/>
            <person name="Ostrander E.A."/>
            <person name="Goff S.P."/>
            <person name="Metzger M.J."/>
        </authorList>
    </citation>
    <scope>NUCLEOTIDE SEQUENCE</scope>
    <source>
        <strain evidence="3">MELC-2E11</strain>
        <tissue evidence="3">Siphon/mantle</tissue>
    </source>
</reference>
<feature type="compositionally biased region" description="Polar residues" evidence="2">
    <location>
        <begin position="740"/>
        <end position="767"/>
    </location>
</feature>
<dbReference type="Proteomes" id="UP001164746">
    <property type="component" value="Chromosome 4"/>
</dbReference>
<feature type="compositionally biased region" description="Polar residues" evidence="2">
    <location>
        <begin position="795"/>
        <end position="814"/>
    </location>
</feature>
<keyword evidence="1" id="KW-0175">Coiled coil</keyword>
<feature type="region of interest" description="Disordered" evidence="2">
    <location>
        <begin position="837"/>
        <end position="915"/>
    </location>
</feature>
<feature type="compositionally biased region" description="Basic and acidic residues" evidence="2">
    <location>
        <begin position="64"/>
        <end position="76"/>
    </location>
</feature>
<feature type="region of interest" description="Disordered" evidence="2">
    <location>
        <begin position="550"/>
        <end position="711"/>
    </location>
</feature>
<proteinExistence type="predicted"/>
<evidence type="ECO:0000313" key="4">
    <source>
        <dbReference type="Proteomes" id="UP001164746"/>
    </source>
</evidence>
<dbReference type="Gene3D" id="1.10.287.1490">
    <property type="match status" value="1"/>
</dbReference>
<feature type="compositionally biased region" description="Basic and acidic residues" evidence="2">
    <location>
        <begin position="776"/>
        <end position="794"/>
    </location>
</feature>
<feature type="region of interest" description="Disordered" evidence="2">
    <location>
        <begin position="739"/>
        <end position="814"/>
    </location>
</feature>
<feature type="compositionally biased region" description="Polar residues" evidence="2">
    <location>
        <begin position="272"/>
        <end position="283"/>
    </location>
</feature>
<evidence type="ECO:0000256" key="1">
    <source>
        <dbReference type="SAM" id="Coils"/>
    </source>
</evidence>
<feature type="compositionally biased region" description="Basic and acidic residues" evidence="2">
    <location>
        <begin position="697"/>
        <end position="711"/>
    </location>
</feature>
<feature type="compositionally biased region" description="Polar residues" evidence="2">
    <location>
        <begin position="614"/>
        <end position="649"/>
    </location>
</feature>
<feature type="region of interest" description="Disordered" evidence="2">
    <location>
        <begin position="166"/>
        <end position="283"/>
    </location>
</feature>
<accession>A0ABY7E4B7</accession>
<feature type="compositionally biased region" description="Polar residues" evidence="2">
    <location>
        <begin position="594"/>
        <end position="603"/>
    </location>
</feature>
<feature type="compositionally biased region" description="Polar residues" evidence="2">
    <location>
        <begin position="668"/>
        <end position="693"/>
    </location>
</feature>
<evidence type="ECO:0000256" key="2">
    <source>
        <dbReference type="SAM" id="MobiDB-lite"/>
    </source>
</evidence>
<name>A0ABY7E4B7_MYAAR</name>
<feature type="region of interest" description="Disordered" evidence="2">
    <location>
        <begin position="974"/>
        <end position="997"/>
    </location>
</feature>
<feature type="region of interest" description="Disordered" evidence="2">
    <location>
        <begin position="1"/>
        <end position="35"/>
    </location>
</feature>
<feature type="compositionally biased region" description="Basic and acidic residues" evidence="2">
    <location>
        <begin position="238"/>
        <end position="248"/>
    </location>
</feature>
<keyword evidence="4" id="KW-1185">Reference proteome</keyword>
<feature type="compositionally biased region" description="Low complexity" evidence="2">
    <location>
        <begin position="566"/>
        <end position="579"/>
    </location>
</feature>
<feature type="compositionally biased region" description="Polar residues" evidence="2">
    <location>
        <begin position="224"/>
        <end position="236"/>
    </location>
</feature>
<protein>
    <submittedName>
        <fullName evidence="3">CCD62-like protein</fullName>
    </submittedName>
</protein>
<feature type="region of interest" description="Disordered" evidence="2">
    <location>
        <begin position="64"/>
        <end position="88"/>
    </location>
</feature>
<feature type="compositionally biased region" description="Polar residues" evidence="2">
    <location>
        <begin position="882"/>
        <end position="891"/>
    </location>
</feature>
<feature type="compositionally biased region" description="Polar residues" evidence="2">
    <location>
        <begin position="902"/>
        <end position="911"/>
    </location>
</feature>
<organism evidence="3 4">
    <name type="scientific">Mya arenaria</name>
    <name type="common">Soft-shell clam</name>
    <dbReference type="NCBI Taxonomy" id="6604"/>
    <lineage>
        <taxon>Eukaryota</taxon>
        <taxon>Metazoa</taxon>
        <taxon>Spiralia</taxon>
        <taxon>Lophotrochozoa</taxon>
        <taxon>Mollusca</taxon>
        <taxon>Bivalvia</taxon>
        <taxon>Autobranchia</taxon>
        <taxon>Heteroconchia</taxon>
        <taxon>Euheterodonta</taxon>
        <taxon>Imparidentia</taxon>
        <taxon>Neoheterodontei</taxon>
        <taxon>Myida</taxon>
        <taxon>Myoidea</taxon>
        <taxon>Myidae</taxon>
        <taxon>Mya</taxon>
    </lineage>
</organism>
<feature type="compositionally biased region" description="Polar residues" evidence="2">
    <location>
        <begin position="857"/>
        <end position="866"/>
    </location>
</feature>
<feature type="compositionally biased region" description="Basic and acidic residues" evidence="2">
    <location>
        <begin position="176"/>
        <end position="193"/>
    </location>
</feature>
<feature type="compositionally biased region" description="Basic and acidic residues" evidence="2">
    <location>
        <begin position="845"/>
        <end position="856"/>
    </location>
</feature>
<gene>
    <name evidence="3" type="ORF">MAR_010370</name>
</gene>